<name>A0A5M9K0Y7_MONFR</name>
<gene>
    <name evidence="7" type="ORF">EYC84_004388</name>
</gene>
<keyword evidence="4" id="KW-0539">Nucleus</keyword>
<dbReference type="VEuPathDB" id="FungiDB:MFRU_002g02450"/>
<comment type="caution">
    <text evidence="7">The sequence shown here is derived from an EMBL/GenBank/DDBJ whole genome shotgun (WGS) entry which is preliminary data.</text>
</comment>
<evidence type="ECO:0000256" key="3">
    <source>
        <dbReference type="ARBA" id="ARBA00023163"/>
    </source>
</evidence>
<dbReference type="Pfam" id="PF13656">
    <property type="entry name" value="RNA_pol_L_2"/>
    <property type="match status" value="1"/>
</dbReference>
<dbReference type="AlphaFoldDB" id="A0A5M9K0Y7"/>
<feature type="domain" description="DNA-directed RNA polymerase RBP11-like dimerisation" evidence="6">
    <location>
        <begin position="132"/>
        <end position="204"/>
    </location>
</feature>
<evidence type="ECO:0000259" key="6">
    <source>
        <dbReference type="Pfam" id="PF13656"/>
    </source>
</evidence>
<dbReference type="Proteomes" id="UP000322873">
    <property type="component" value="Unassembled WGS sequence"/>
</dbReference>
<dbReference type="InterPro" id="IPR009025">
    <property type="entry name" value="RBP11-like_dimer"/>
</dbReference>
<evidence type="ECO:0000256" key="1">
    <source>
        <dbReference type="ARBA" id="ARBA00004123"/>
    </source>
</evidence>
<protein>
    <recommendedName>
        <fullName evidence="6">DNA-directed RNA polymerase RBP11-like dimerisation domain-containing protein</fullName>
    </recommendedName>
</protein>
<organism evidence="7 8">
    <name type="scientific">Monilinia fructicola</name>
    <name type="common">Brown rot fungus</name>
    <name type="synonym">Ciboria fructicola</name>
    <dbReference type="NCBI Taxonomy" id="38448"/>
    <lineage>
        <taxon>Eukaryota</taxon>
        <taxon>Fungi</taxon>
        <taxon>Dikarya</taxon>
        <taxon>Ascomycota</taxon>
        <taxon>Pezizomycotina</taxon>
        <taxon>Leotiomycetes</taxon>
        <taxon>Helotiales</taxon>
        <taxon>Sclerotiniaceae</taxon>
        <taxon>Monilinia</taxon>
    </lineage>
</organism>
<evidence type="ECO:0000256" key="5">
    <source>
        <dbReference type="ARBA" id="ARBA00025751"/>
    </source>
</evidence>
<keyword evidence="2" id="KW-0240">DNA-directed RNA polymerase</keyword>
<dbReference type="GO" id="GO:0046983">
    <property type="term" value="F:protein dimerization activity"/>
    <property type="evidence" value="ECO:0007669"/>
    <property type="project" value="InterPro"/>
</dbReference>
<reference evidence="7 8" key="1">
    <citation type="submission" date="2019-06" db="EMBL/GenBank/DDBJ databases">
        <title>Genome Sequence of the Brown Rot Fungal Pathogen Monilinia fructicola.</title>
        <authorList>
            <person name="De Miccolis Angelini R.M."/>
            <person name="Landi L."/>
            <person name="Abate D."/>
            <person name="Pollastro S."/>
            <person name="Romanazzi G."/>
            <person name="Faretra F."/>
        </authorList>
    </citation>
    <scope>NUCLEOTIDE SEQUENCE [LARGE SCALE GENOMIC DNA]</scope>
    <source>
        <strain evidence="7 8">Mfrc123</strain>
    </source>
</reference>
<proteinExistence type="inferred from homology"/>
<sequence>MPESDIEKQSWRDLKIENKGYLYGSHVQHNNYAFQAMIYMVLSRDNRYNFRSESFITLTNIKSENEEEAEVERGCLRFQVFRAVLNTIEKIYYNRSDLTNMSNAPERFELFILGDGEKKCTEEADTRTPNSSIFTFNKEDHTLGNMLRAHLLKDPHVIFSGYKIPHPLFSKFELRIQTDGEITPKEALIACCRNLVSELEVFSREFTKEFELRKMVSGDVAAADK</sequence>
<keyword evidence="8" id="KW-1185">Reference proteome</keyword>
<dbReference type="EMBL" id="VICG01000002">
    <property type="protein sequence ID" value="KAA8575191.1"/>
    <property type="molecule type" value="Genomic_DNA"/>
</dbReference>
<evidence type="ECO:0000313" key="7">
    <source>
        <dbReference type="EMBL" id="KAA8575191.1"/>
    </source>
</evidence>
<dbReference type="GO" id="GO:0005665">
    <property type="term" value="C:RNA polymerase II, core complex"/>
    <property type="evidence" value="ECO:0007669"/>
    <property type="project" value="InterPro"/>
</dbReference>
<dbReference type="SUPFAM" id="SSF55257">
    <property type="entry name" value="RBP11-like subunits of RNA polymerase"/>
    <property type="match status" value="1"/>
</dbReference>
<dbReference type="GO" id="GO:0006366">
    <property type="term" value="P:transcription by RNA polymerase II"/>
    <property type="evidence" value="ECO:0007669"/>
    <property type="project" value="InterPro"/>
</dbReference>
<dbReference type="GO" id="GO:0003899">
    <property type="term" value="F:DNA-directed RNA polymerase activity"/>
    <property type="evidence" value="ECO:0007669"/>
    <property type="project" value="InterPro"/>
</dbReference>
<keyword evidence="3" id="KW-0804">Transcription</keyword>
<dbReference type="GO" id="GO:0003677">
    <property type="term" value="F:DNA binding"/>
    <property type="evidence" value="ECO:0007669"/>
    <property type="project" value="InterPro"/>
</dbReference>
<dbReference type="Gene3D" id="3.30.1360.10">
    <property type="entry name" value="RNA polymerase, RBP11-like subunit"/>
    <property type="match status" value="1"/>
</dbReference>
<accession>A0A5M9K0Y7</accession>
<dbReference type="InterPro" id="IPR037685">
    <property type="entry name" value="RBP11"/>
</dbReference>
<dbReference type="FunFam" id="3.30.1360.10:FF:000003">
    <property type="entry name" value="DNA-directed RNA polymerase II subunit RPB11"/>
    <property type="match status" value="1"/>
</dbReference>
<dbReference type="InterPro" id="IPR022905">
    <property type="entry name" value="Rpo11-like"/>
</dbReference>
<dbReference type="CDD" id="cd06926">
    <property type="entry name" value="RNAP_II_RPB11"/>
    <property type="match status" value="1"/>
</dbReference>
<dbReference type="PROSITE" id="PS01154">
    <property type="entry name" value="RNA_POL_L_13KD"/>
    <property type="match status" value="1"/>
</dbReference>
<dbReference type="InterPro" id="IPR036603">
    <property type="entry name" value="RBP11-like"/>
</dbReference>
<dbReference type="InterPro" id="IPR008193">
    <property type="entry name" value="RNA_pol_Rpb11_13-16kDa_CS"/>
</dbReference>
<comment type="similarity">
    <text evidence="5">Belongs to the archaeal Rpo11/eukaryotic RPB11/RPC19 RNA polymerase subunit family.</text>
</comment>
<evidence type="ECO:0000256" key="4">
    <source>
        <dbReference type="ARBA" id="ARBA00023242"/>
    </source>
</evidence>
<evidence type="ECO:0000313" key="8">
    <source>
        <dbReference type="Proteomes" id="UP000322873"/>
    </source>
</evidence>
<dbReference type="PANTHER" id="PTHR13946:SF16">
    <property type="entry name" value="DNA-DIRECTED RNA POLYMERASE II SUBUNIT RPB11"/>
    <property type="match status" value="1"/>
</dbReference>
<dbReference type="HAMAP" id="MF_00261">
    <property type="entry name" value="RNApol_arch_Rpo11"/>
    <property type="match status" value="1"/>
</dbReference>
<dbReference type="PANTHER" id="PTHR13946">
    <property type="entry name" value="DNA-DIRECTED RNA POLYMERASE I,II,III"/>
    <property type="match status" value="1"/>
</dbReference>
<evidence type="ECO:0000256" key="2">
    <source>
        <dbReference type="ARBA" id="ARBA00022478"/>
    </source>
</evidence>
<comment type="subcellular location">
    <subcellularLocation>
        <location evidence="1">Nucleus</location>
    </subcellularLocation>
</comment>